<dbReference type="OrthoDB" id="9114861at2"/>
<protein>
    <recommendedName>
        <fullName evidence="3">DUF469 family protein</fullName>
    </recommendedName>
</protein>
<reference evidence="2" key="1">
    <citation type="submission" date="2016-10" db="EMBL/GenBank/DDBJ databases">
        <authorList>
            <person name="Varghese N."/>
            <person name="Submissions S."/>
        </authorList>
    </citation>
    <scope>NUCLEOTIDE SEQUENCE [LARGE SCALE GENOMIC DNA]</scope>
    <source>
        <strain evidence="2">DSM 6150</strain>
    </source>
</reference>
<evidence type="ECO:0000313" key="1">
    <source>
        <dbReference type="EMBL" id="SFN05934.1"/>
    </source>
</evidence>
<gene>
    <name evidence="1" type="ORF">SAMN05660284_00432</name>
</gene>
<organism evidence="1 2">
    <name type="scientific">Formivibrio citricus</name>
    <dbReference type="NCBI Taxonomy" id="83765"/>
    <lineage>
        <taxon>Bacteria</taxon>
        <taxon>Pseudomonadati</taxon>
        <taxon>Pseudomonadota</taxon>
        <taxon>Betaproteobacteria</taxon>
        <taxon>Neisseriales</taxon>
        <taxon>Chitinibacteraceae</taxon>
        <taxon>Formivibrio</taxon>
    </lineage>
</organism>
<dbReference type="Proteomes" id="UP000242869">
    <property type="component" value="Unassembled WGS sequence"/>
</dbReference>
<proteinExistence type="predicted"/>
<sequence>MKHWIERNSKTRLHRLNTRQRKKYHLGEFRETGFHAAVRFQHALSDIELSQWLDDLVTWIEANGLMIGGFGGSTGLEETSGYVVCETGSATDAHREAFAAWSKTHPLVASAECEPLSDAWYDDQAC</sequence>
<evidence type="ECO:0000313" key="2">
    <source>
        <dbReference type="Proteomes" id="UP000242869"/>
    </source>
</evidence>
<name>A0A1I4VXD6_9NEIS</name>
<dbReference type="PANTHER" id="PTHR38778">
    <property type="entry name" value="CYTOPLASMIC PROTEIN-RELATED"/>
    <property type="match status" value="1"/>
</dbReference>
<accession>A0A1I4VXD6</accession>
<evidence type="ECO:0008006" key="3">
    <source>
        <dbReference type="Google" id="ProtNLM"/>
    </source>
</evidence>
<dbReference type="AlphaFoldDB" id="A0A1I4VXD6"/>
<dbReference type="RefSeq" id="WP_091190617.1">
    <property type="nucleotide sequence ID" value="NZ_FOVE01000002.1"/>
</dbReference>
<dbReference type="InterPro" id="IPR007416">
    <property type="entry name" value="YggL_50S_bp"/>
</dbReference>
<dbReference type="Pfam" id="PF04320">
    <property type="entry name" value="YggL_50S_bp"/>
    <property type="match status" value="1"/>
</dbReference>
<keyword evidence="2" id="KW-1185">Reference proteome</keyword>
<dbReference type="EMBL" id="FOVE01000002">
    <property type="protein sequence ID" value="SFN05934.1"/>
    <property type="molecule type" value="Genomic_DNA"/>
</dbReference>
<dbReference type="PANTHER" id="PTHR38778:SF1">
    <property type="entry name" value="CYTOPLASMIC PROTEIN"/>
    <property type="match status" value="1"/>
</dbReference>
<dbReference type="GO" id="GO:0005829">
    <property type="term" value="C:cytosol"/>
    <property type="evidence" value="ECO:0007669"/>
    <property type="project" value="TreeGrafter"/>
</dbReference>